<evidence type="ECO:0000256" key="1">
    <source>
        <dbReference type="ARBA" id="ARBA00022801"/>
    </source>
</evidence>
<dbReference type="InterPro" id="IPR036412">
    <property type="entry name" value="HAD-like_sf"/>
</dbReference>
<dbReference type="AlphaFoldDB" id="A0A448YMX5"/>
<dbReference type="STRING" id="13370.A0A448YMX5"/>
<dbReference type="FunCoup" id="A0A448YMX5">
    <property type="interactions" value="35"/>
</dbReference>
<dbReference type="OrthoDB" id="10014216at2759"/>
<keyword evidence="1" id="KW-0378">Hydrolase</keyword>
<dbReference type="Gene3D" id="3.40.50.1000">
    <property type="entry name" value="HAD superfamily/HAD-like"/>
    <property type="match status" value="1"/>
</dbReference>
<proteinExistence type="predicted"/>
<dbReference type="InterPro" id="IPR023214">
    <property type="entry name" value="HAD_sf"/>
</dbReference>
<dbReference type="Gene3D" id="3.90.1470.20">
    <property type="match status" value="1"/>
</dbReference>
<dbReference type="PANTHER" id="PTHR28181:SF2">
    <property type="entry name" value="PHOSPHORIC MONOESTER HYDROLASE"/>
    <property type="match status" value="1"/>
</dbReference>
<dbReference type="NCBIfam" id="TIGR01489">
    <property type="entry name" value="DKMTPPase-SF"/>
    <property type="match status" value="1"/>
</dbReference>
<evidence type="ECO:0000313" key="3">
    <source>
        <dbReference type="Proteomes" id="UP000290900"/>
    </source>
</evidence>
<dbReference type="PANTHER" id="PTHR28181">
    <property type="entry name" value="UPF0655 PROTEIN YCR015C"/>
    <property type="match status" value="1"/>
</dbReference>
<gene>
    <name evidence="2" type="ORF">BRENAR_LOCUS2973</name>
</gene>
<dbReference type="InterPro" id="IPR050849">
    <property type="entry name" value="HAD-like_hydrolase_phosphatase"/>
</dbReference>
<protein>
    <submittedName>
        <fullName evidence="2">DEKNAAC103262</fullName>
    </submittedName>
</protein>
<dbReference type="InParanoid" id="A0A448YMX5"/>
<dbReference type="EMBL" id="CAACVR010000021">
    <property type="protein sequence ID" value="VEU22241.1"/>
    <property type="molecule type" value="Genomic_DNA"/>
</dbReference>
<dbReference type="InterPro" id="IPR006384">
    <property type="entry name" value="HAD_hydro_PyrdxlP_Pase-like"/>
</dbReference>
<dbReference type="GO" id="GO:0016791">
    <property type="term" value="F:phosphatase activity"/>
    <property type="evidence" value="ECO:0007669"/>
    <property type="project" value="InterPro"/>
</dbReference>
<reference evidence="2 3" key="1">
    <citation type="submission" date="2018-12" db="EMBL/GenBank/DDBJ databases">
        <authorList>
            <person name="Tiukova I."/>
            <person name="Dainat J."/>
        </authorList>
    </citation>
    <scope>NUCLEOTIDE SEQUENCE [LARGE SCALE GENOMIC DNA]</scope>
</reference>
<sequence length="242" mass="27342">MIAPKSIVFTDWDGTVTLQDSNDLVTDLLGFGKEERGRLFELMLDEKMSFREGFLRMLKSISDNGYSVDYCIEVLLKNVKLDPGFKPFLMWCKSNEVPLYVISSGMEPIINALLQKLIGEEADYIEILANDVKTDPNDKAKWDIVYRDETPFGHDKSRSINKILSTYGDNRPSAFYCGDGISDLSASKTCDILFARSGKDLTVFCDRHSIPYREFHTFDDVTRDIAAVTSGEKSVEDLVEGK</sequence>
<keyword evidence="3" id="KW-1185">Reference proteome</keyword>
<evidence type="ECO:0000313" key="2">
    <source>
        <dbReference type="EMBL" id="VEU22241.1"/>
    </source>
</evidence>
<name>A0A448YMX5_BRENA</name>
<dbReference type="Pfam" id="PF12710">
    <property type="entry name" value="HAD"/>
    <property type="match status" value="1"/>
</dbReference>
<dbReference type="SUPFAM" id="SSF56784">
    <property type="entry name" value="HAD-like"/>
    <property type="match status" value="1"/>
</dbReference>
<dbReference type="NCBIfam" id="TIGR01488">
    <property type="entry name" value="HAD-SF-IB"/>
    <property type="match status" value="1"/>
</dbReference>
<dbReference type="Proteomes" id="UP000290900">
    <property type="component" value="Unassembled WGS sequence"/>
</dbReference>
<organism evidence="2 3">
    <name type="scientific">Brettanomyces naardenensis</name>
    <name type="common">Yeast</name>
    <dbReference type="NCBI Taxonomy" id="13370"/>
    <lineage>
        <taxon>Eukaryota</taxon>
        <taxon>Fungi</taxon>
        <taxon>Dikarya</taxon>
        <taxon>Ascomycota</taxon>
        <taxon>Saccharomycotina</taxon>
        <taxon>Pichiomycetes</taxon>
        <taxon>Pichiales</taxon>
        <taxon>Pichiaceae</taxon>
        <taxon>Brettanomyces</taxon>
    </lineage>
</organism>
<accession>A0A448YMX5</accession>